<dbReference type="InterPro" id="IPR000719">
    <property type="entry name" value="Prot_kinase_dom"/>
</dbReference>
<dbReference type="InterPro" id="IPR008271">
    <property type="entry name" value="Ser/Thr_kinase_AS"/>
</dbReference>
<feature type="active site" description="Proton acceptor" evidence="6">
    <location>
        <position position="240"/>
    </location>
</feature>
<dbReference type="InParanoid" id="A0A2V0PG19"/>
<dbReference type="PROSITE" id="PS50011">
    <property type="entry name" value="PROTEIN_KINASE_DOM"/>
    <property type="match status" value="1"/>
</dbReference>
<dbReference type="PROSITE" id="PS00108">
    <property type="entry name" value="PROTEIN_KINASE_ST"/>
    <property type="match status" value="1"/>
</dbReference>
<feature type="binding site" evidence="7">
    <location>
        <begin position="193"/>
        <end position="195"/>
    </location>
    <ligand>
        <name>ATP</name>
        <dbReference type="ChEBI" id="CHEBI:30616"/>
    </ligand>
</feature>
<feature type="binding site" evidence="7">
    <location>
        <position position="145"/>
    </location>
    <ligand>
        <name>ATP</name>
        <dbReference type="ChEBI" id="CHEBI:30616"/>
    </ligand>
</feature>
<accession>A0A2V0PG19</accession>
<feature type="region of interest" description="Disordered" evidence="9">
    <location>
        <begin position="504"/>
        <end position="528"/>
    </location>
</feature>
<feature type="cross-link" description="Glycyl lysine isopeptide (Lys-Gly) (interchain with G-Cter in SUMO2)" evidence="8">
    <location>
        <position position="242"/>
    </location>
</feature>
<sequence length="545" mass="56443">MEGQMPASALAPAAAGGAAGDAAAAAALLKATIAKAALPPADALSAQSSGLIPAFRADDAAAAAAAAAAAKAPAAPAPEAAAASASAVPRARTKLLALCPTVPPAMARDVWCIGDYEVVQKLYTGYASKGARAVCRRTREVVVLKCYQLSAICELYQHQIFREVGLHASLSHENVVTLYAAFQEGDFVVMVQEFADGGDLFALLQKHGGRLGERVAVSLVLEPFLRVLQYLHTRGIAHRDIKPENILFTGGTTLKLADFGLAIDLRQERAVTRAGTLDYMAPEVLNCPYKNRPEENKDKPHLHYGPTVDSWAVGVLAYELLVGCPPFHDRSRDRTEARIKGTTPAFPSTMSEDARGFITSALTKSAIERPTVSQLLQHPWVNTLRSRRSCRQLAAPAAVAAAIAAADAEVARAAGAAQPAAAAAAAAAAAPRRAASPAPPTGLVAIESAIAGSHRPLKLSSSLATRRPGGAVAAALRAGSPDLGRIQPSARSTPALVTSGLRAPAPRAGAASPLGAAAEGDEGAGGERGCKKWLQSMRLWPQPGK</sequence>
<evidence type="ECO:0000256" key="1">
    <source>
        <dbReference type="ARBA" id="ARBA00022527"/>
    </source>
</evidence>
<feature type="binding site" evidence="7">
    <location>
        <position position="258"/>
    </location>
    <ligand>
        <name>ATP</name>
        <dbReference type="ChEBI" id="CHEBI:30616"/>
    </ligand>
</feature>
<feature type="compositionally biased region" description="Low complexity" evidence="9">
    <location>
        <begin position="504"/>
        <end position="518"/>
    </location>
</feature>
<dbReference type="GO" id="GO:0004674">
    <property type="term" value="F:protein serine/threonine kinase activity"/>
    <property type="evidence" value="ECO:0007669"/>
    <property type="project" value="UniProtKB-KW"/>
</dbReference>
<evidence type="ECO:0000256" key="4">
    <source>
        <dbReference type="ARBA" id="ARBA00022777"/>
    </source>
</evidence>
<keyword evidence="12" id="KW-1185">Reference proteome</keyword>
<dbReference type="Gene3D" id="1.10.510.10">
    <property type="entry name" value="Transferase(Phosphotransferase) domain 1"/>
    <property type="match status" value="1"/>
</dbReference>
<dbReference type="EMBL" id="BDRX01000087">
    <property type="protein sequence ID" value="GBF96843.1"/>
    <property type="molecule type" value="Genomic_DNA"/>
</dbReference>
<dbReference type="SMART" id="SM00220">
    <property type="entry name" value="S_TKc"/>
    <property type="match status" value="1"/>
</dbReference>
<dbReference type="FunFam" id="1.10.510.10:FF:000813">
    <property type="entry name" value="Aurora-like kinase"/>
    <property type="match status" value="1"/>
</dbReference>
<dbReference type="InterPro" id="IPR030616">
    <property type="entry name" value="Aur-like"/>
</dbReference>
<evidence type="ECO:0000256" key="5">
    <source>
        <dbReference type="ARBA" id="ARBA00022840"/>
    </source>
</evidence>
<evidence type="ECO:0000256" key="7">
    <source>
        <dbReference type="PIRSR" id="PIRSR630616-2"/>
    </source>
</evidence>
<keyword evidence="1" id="KW-0723">Serine/threonine-protein kinase</keyword>
<evidence type="ECO:0000259" key="10">
    <source>
        <dbReference type="PROSITE" id="PS50011"/>
    </source>
</evidence>
<dbReference type="Proteomes" id="UP000247498">
    <property type="component" value="Unassembled WGS sequence"/>
</dbReference>
<gene>
    <name evidence="11" type="ORF">Rsub_09699</name>
</gene>
<evidence type="ECO:0000256" key="2">
    <source>
        <dbReference type="ARBA" id="ARBA00022679"/>
    </source>
</evidence>
<dbReference type="SUPFAM" id="SSF56112">
    <property type="entry name" value="Protein kinase-like (PK-like)"/>
    <property type="match status" value="1"/>
</dbReference>
<proteinExistence type="predicted"/>
<evidence type="ECO:0000256" key="3">
    <source>
        <dbReference type="ARBA" id="ARBA00022741"/>
    </source>
</evidence>
<dbReference type="OrthoDB" id="377346at2759"/>
<evidence type="ECO:0000313" key="11">
    <source>
        <dbReference type="EMBL" id="GBF96843.1"/>
    </source>
</evidence>
<keyword evidence="3 7" id="KW-0547">Nucleotide-binding</keyword>
<evidence type="ECO:0000313" key="12">
    <source>
        <dbReference type="Proteomes" id="UP000247498"/>
    </source>
</evidence>
<evidence type="ECO:0000256" key="6">
    <source>
        <dbReference type="PIRSR" id="PIRSR630616-1"/>
    </source>
</evidence>
<organism evidence="11 12">
    <name type="scientific">Raphidocelis subcapitata</name>
    <dbReference type="NCBI Taxonomy" id="307507"/>
    <lineage>
        <taxon>Eukaryota</taxon>
        <taxon>Viridiplantae</taxon>
        <taxon>Chlorophyta</taxon>
        <taxon>core chlorophytes</taxon>
        <taxon>Chlorophyceae</taxon>
        <taxon>CS clade</taxon>
        <taxon>Sphaeropleales</taxon>
        <taxon>Selenastraceae</taxon>
        <taxon>Raphidocelis</taxon>
    </lineage>
</organism>
<dbReference type="InterPro" id="IPR011009">
    <property type="entry name" value="Kinase-like_dom_sf"/>
</dbReference>
<keyword evidence="4" id="KW-0418">Kinase</keyword>
<evidence type="ECO:0000256" key="8">
    <source>
        <dbReference type="PIRSR" id="PIRSR630616-3"/>
    </source>
</evidence>
<evidence type="ECO:0000256" key="9">
    <source>
        <dbReference type="SAM" id="MobiDB-lite"/>
    </source>
</evidence>
<keyword evidence="2" id="KW-0808">Transferase</keyword>
<keyword evidence="5 7" id="KW-0067">ATP-binding</keyword>
<reference evidence="11 12" key="1">
    <citation type="journal article" date="2018" name="Sci. Rep.">
        <title>Raphidocelis subcapitata (=Pseudokirchneriella subcapitata) provides an insight into genome evolution and environmental adaptations in the Sphaeropleales.</title>
        <authorList>
            <person name="Suzuki S."/>
            <person name="Yamaguchi H."/>
            <person name="Nakajima N."/>
            <person name="Kawachi M."/>
        </authorList>
    </citation>
    <scope>NUCLEOTIDE SEQUENCE [LARGE SCALE GENOMIC DNA]</scope>
    <source>
        <strain evidence="11 12">NIES-35</strain>
    </source>
</reference>
<dbReference type="Pfam" id="PF00069">
    <property type="entry name" value="Pkinase"/>
    <property type="match status" value="1"/>
</dbReference>
<feature type="binding site" evidence="7">
    <location>
        <begin position="244"/>
        <end position="245"/>
    </location>
    <ligand>
        <name>ATP</name>
        <dbReference type="ChEBI" id="CHEBI:30616"/>
    </ligand>
</feature>
<dbReference type="GO" id="GO:0005524">
    <property type="term" value="F:ATP binding"/>
    <property type="evidence" value="ECO:0007669"/>
    <property type="project" value="UniProtKB-KW"/>
</dbReference>
<dbReference type="AlphaFoldDB" id="A0A2V0PG19"/>
<protein>
    <submittedName>
        <fullName evidence="11">Aurora protein</fullName>
    </submittedName>
</protein>
<dbReference type="STRING" id="307507.A0A2V0PG19"/>
<name>A0A2V0PG19_9CHLO</name>
<dbReference type="PANTHER" id="PTHR24350">
    <property type="entry name" value="SERINE/THREONINE-PROTEIN KINASE IAL-RELATED"/>
    <property type="match status" value="1"/>
</dbReference>
<comment type="caution">
    <text evidence="11">The sequence shown here is derived from an EMBL/GenBank/DDBJ whole genome shotgun (WGS) entry which is preliminary data.</text>
</comment>
<feature type="domain" description="Protein kinase" evidence="10">
    <location>
        <begin position="116"/>
        <end position="381"/>
    </location>
</feature>